<feature type="chain" id="PRO_5031122769" description="Holdfast attachment protein D" evidence="1">
    <location>
        <begin position="24"/>
        <end position="419"/>
    </location>
</feature>
<dbReference type="RefSeq" id="WP_260394934.1">
    <property type="nucleotide sequence ID" value="NZ_JACHLJ010000007.1"/>
</dbReference>
<organism evidence="2 3">
    <name type="scientific">Brevundimonas vesicularis</name>
    <name type="common">Pseudomonas vesicularis</name>
    <dbReference type="NCBI Taxonomy" id="41276"/>
    <lineage>
        <taxon>Bacteria</taxon>
        <taxon>Pseudomonadati</taxon>
        <taxon>Pseudomonadota</taxon>
        <taxon>Alphaproteobacteria</taxon>
        <taxon>Caulobacterales</taxon>
        <taxon>Caulobacteraceae</taxon>
        <taxon>Brevundimonas</taxon>
    </lineage>
</organism>
<name>A0A7W9FX05_BREVE</name>
<sequence>MARPVPIRLVGMMAATATFAALATEASAQQTPACDPQAGETCSSTQTQTGDVTGLVDIDLSLDQLTVSTNAQGNALAGGVTAASAGLISRQSMTGATVARSNVVVNGEADGQLSVDTTARGNYLGVTTDRATFAVDSSQSATGDRVEAGTYVQAPNGRVLQGGFATSTAVANTVALGGPSSSLTGVIDQRAQTTVFAETVADVQYIPAPATFSSQAVANAVQTNTTGASHQDLGIRQSNAASTTEARTDVYVDNGWDLTVGANAGANQAITANAGGSMLIQTDQANAGRVRADARVQTNLQGQTVLAARSVANETVAGNNDIYLKLDNTQLNTGGVEANATYVGVNGYDAYVGSDAVGNAVTGYACSQCGGDVNVNNNQTNSGNVTATTNATVSSGRTAVVGANAVGNSASFYISRPGG</sequence>
<evidence type="ECO:0000313" key="2">
    <source>
        <dbReference type="EMBL" id="MBB5773150.1"/>
    </source>
</evidence>
<dbReference type="EMBL" id="JACHLJ010000007">
    <property type="protein sequence ID" value="MBB5773150.1"/>
    <property type="molecule type" value="Genomic_DNA"/>
</dbReference>
<dbReference type="InterPro" id="IPR049860">
    <property type="entry name" value="Holdfast_HfaD"/>
</dbReference>
<dbReference type="NCBIfam" id="NF037936">
    <property type="entry name" value="holdfast_HfaD"/>
    <property type="match status" value="1"/>
</dbReference>
<evidence type="ECO:0000313" key="3">
    <source>
        <dbReference type="Proteomes" id="UP000556201"/>
    </source>
</evidence>
<dbReference type="Proteomes" id="UP000556201">
    <property type="component" value="Unassembled WGS sequence"/>
</dbReference>
<keyword evidence="1" id="KW-0732">Signal</keyword>
<accession>A0A7W9FX05</accession>
<comment type="caution">
    <text evidence="2">The sequence shown here is derived from an EMBL/GenBank/DDBJ whole genome shotgun (WGS) entry which is preliminary data.</text>
</comment>
<evidence type="ECO:0008006" key="4">
    <source>
        <dbReference type="Google" id="ProtNLM"/>
    </source>
</evidence>
<feature type="signal peptide" evidence="1">
    <location>
        <begin position="1"/>
        <end position="23"/>
    </location>
</feature>
<gene>
    <name evidence="2" type="ORF">HNP47_003175</name>
</gene>
<proteinExistence type="predicted"/>
<evidence type="ECO:0000256" key="1">
    <source>
        <dbReference type="SAM" id="SignalP"/>
    </source>
</evidence>
<dbReference type="AlphaFoldDB" id="A0A7W9FX05"/>
<protein>
    <recommendedName>
        <fullName evidence="4">Holdfast attachment protein D</fullName>
    </recommendedName>
</protein>
<reference evidence="2 3" key="1">
    <citation type="submission" date="2020-08" db="EMBL/GenBank/DDBJ databases">
        <title>Functional genomics of gut bacteria from endangered species of beetles.</title>
        <authorList>
            <person name="Carlos-Shanley C."/>
        </authorList>
    </citation>
    <scope>NUCLEOTIDE SEQUENCE [LARGE SCALE GENOMIC DNA]</scope>
    <source>
        <strain evidence="2 3">S00192</strain>
    </source>
</reference>